<accession>A0A226DH46</accession>
<sequence>MGRRHRGKKGGRQPQQLFVDKIEIDVRENEQPIYRVAFENGEEPGTMKMTVKLSDGLQIVEECIISQDIFQNIKDIDARYNPLSIFRQAGLRLSADPSTSSAATSAGINMRAESVADKRKESASDCGESRSCCHHEGLEGRLSSSNKQCARDLPGTENFRTCDGDHHSECSSQADECHHHESSPCDCCGHGHSLTSFIRGPEDCRTCLRHMGGSFVSPKYPQIRQRMLETLIKRRDHSEDSSESRKSRAEPPPCVKSIPCGKKERLIILNPENPNDNVDDLVRMIEGGGKMSNDPRKLAKKARQKEKKMQVKFEEDMRREEEERRIKEEAERLLREQEEREEEERRRSEEQKRQARRQKKKNRKKKETEKADCESLHSTEDGGSVVLKASSSSKGKDNSLVFSVSNTNASPSENVLKVVDTVKPADDVASPDKPRMVTIRRHPATQDNQNVVTITLSDDKEGKSPVYMLLNGHLVSTDNAPDPGQPQLQQPPQQRCLTQTGEVTTTDKKKKNKNKKKPLKNETYANEESVSEHHLQPQNRNNVTNNSTTAPLSADVYSVDLGNLSLPPGITITKVPNRSSEKYGSYSPQRSAVPQEQTSHFRVPHDQLQYVAVDDDFLGRKETEEFEEVINNKTRRKRMKAAKTTTEQRDGSDGTDTRESPNSVKHMVRRSFISDVKLAEKPIEVSKVGITGGKCSKVFSSSKKPNGKPAEIVQPKPRREQPFRHDGFSATPTQVPVMPRLLRAQMKNGDGVSLPNSASVSISAINHPSQSSIVDSSVSDVKPTMRMEAPITVEKTFVTHPAPSPQLQYLGNRGNGAPTTPVTMTSWTPLTATPIGRSSSAQAAEVDKSWNPWKDWSDNSTKEHPSYSVFGNQGDVLYRDAPPKTYAFHELVKQSKSPIQRPGHNLDIHLTQHNGAHDNRASYHRDVSSSSYVSFQQSHQYENVYQRYQQRPDPPSFSPNTNNSYGPLAAHLPTDTDKGSWNAFSGVNLQSRRLTKEEFGNPMHGSIQPHATSDMSSWEMFPKQQSPLQVTTDRLNNMSLSPMQMMSSNMPPVPYRIGPYQQHEPTEQYHPPSAPGQEWQARPPSSNQNFGKSPYDLPQEDSYNWQLGPSYSRYTGGGAV</sequence>
<feature type="compositionally biased region" description="Polar residues" evidence="1">
    <location>
        <begin position="400"/>
        <end position="410"/>
    </location>
</feature>
<dbReference type="Proteomes" id="UP000198287">
    <property type="component" value="Unassembled WGS sequence"/>
</dbReference>
<dbReference type="AlphaFoldDB" id="A0A226DH46"/>
<evidence type="ECO:0000256" key="1">
    <source>
        <dbReference type="SAM" id="MobiDB-lite"/>
    </source>
</evidence>
<keyword evidence="3" id="KW-1185">Reference proteome</keyword>
<feature type="compositionally biased region" description="Basic and acidic residues" evidence="1">
    <location>
        <begin position="717"/>
        <end position="727"/>
    </location>
</feature>
<feature type="compositionally biased region" description="Polar residues" evidence="1">
    <location>
        <begin position="1101"/>
        <end position="1113"/>
    </location>
</feature>
<feature type="region of interest" description="Disordered" evidence="1">
    <location>
        <begin position="474"/>
        <end position="549"/>
    </location>
</feature>
<feature type="compositionally biased region" description="Basic residues" evidence="1">
    <location>
        <begin position="508"/>
        <end position="518"/>
    </location>
</feature>
<feature type="region of interest" description="Disordered" evidence="1">
    <location>
        <begin position="286"/>
        <end position="410"/>
    </location>
</feature>
<evidence type="ECO:0000313" key="2">
    <source>
        <dbReference type="EMBL" id="OXA44174.1"/>
    </source>
</evidence>
<feature type="compositionally biased region" description="Polar residues" evidence="1">
    <location>
        <begin position="536"/>
        <end position="549"/>
    </location>
</feature>
<evidence type="ECO:0000313" key="3">
    <source>
        <dbReference type="Proteomes" id="UP000198287"/>
    </source>
</evidence>
<reference evidence="2 3" key="1">
    <citation type="submission" date="2015-12" db="EMBL/GenBank/DDBJ databases">
        <title>The genome of Folsomia candida.</title>
        <authorList>
            <person name="Faddeeva A."/>
            <person name="Derks M.F."/>
            <person name="Anvar Y."/>
            <person name="Smit S."/>
            <person name="Van Straalen N."/>
            <person name="Roelofs D."/>
        </authorList>
    </citation>
    <scope>NUCLEOTIDE SEQUENCE [LARGE SCALE GENOMIC DNA]</scope>
    <source>
        <strain evidence="2 3">VU population</strain>
        <tissue evidence="2">Whole body</tissue>
    </source>
</reference>
<feature type="region of interest" description="Disordered" evidence="1">
    <location>
        <begin position="699"/>
        <end position="733"/>
    </location>
</feature>
<feature type="compositionally biased region" description="Low complexity" evidence="1">
    <location>
        <begin position="481"/>
        <end position="494"/>
    </location>
</feature>
<feature type="region of interest" description="Disordered" evidence="1">
    <location>
        <begin position="1057"/>
        <end position="1120"/>
    </location>
</feature>
<proteinExistence type="predicted"/>
<dbReference type="EMBL" id="LNIX01000020">
    <property type="protein sequence ID" value="OXA44174.1"/>
    <property type="molecule type" value="Genomic_DNA"/>
</dbReference>
<feature type="compositionally biased region" description="Basic and acidic residues" evidence="1">
    <location>
        <begin position="234"/>
        <end position="249"/>
    </location>
</feature>
<feature type="compositionally biased region" description="Basic and acidic residues" evidence="1">
    <location>
        <begin position="646"/>
        <end position="659"/>
    </location>
</feature>
<feature type="compositionally biased region" description="Basic residues" evidence="1">
    <location>
        <begin position="354"/>
        <end position="365"/>
    </location>
</feature>
<feature type="region of interest" description="Disordered" evidence="1">
    <location>
        <begin position="635"/>
        <end position="665"/>
    </location>
</feature>
<comment type="caution">
    <text evidence="2">The sequence shown here is derived from an EMBL/GenBank/DDBJ whole genome shotgun (WGS) entry which is preliminary data.</text>
</comment>
<feature type="compositionally biased region" description="Basic and acidic residues" evidence="1">
    <location>
        <begin position="307"/>
        <end position="353"/>
    </location>
</feature>
<protein>
    <submittedName>
        <fullName evidence="2">Leucine-rich repeat-containing protein 59</fullName>
    </submittedName>
</protein>
<feature type="compositionally biased region" description="Polar residues" evidence="1">
    <location>
        <begin position="495"/>
        <end position="504"/>
    </location>
</feature>
<name>A0A226DH46_FOLCA</name>
<organism evidence="2 3">
    <name type="scientific">Folsomia candida</name>
    <name type="common">Springtail</name>
    <dbReference type="NCBI Taxonomy" id="158441"/>
    <lineage>
        <taxon>Eukaryota</taxon>
        <taxon>Metazoa</taxon>
        <taxon>Ecdysozoa</taxon>
        <taxon>Arthropoda</taxon>
        <taxon>Hexapoda</taxon>
        <taxon>Collembola</taxon>
        <taxon>Entomobryomorpha</taxon>
        <taxon>Isotomoidea</taxon>
        <taxon>Isotomidae</taxon>
        <taxon>Proisotominae</taxon>
        <taxon>Folsomia</taxon>
    </lineage>
</organism>
<gene>
    <name evidence="2" type="ORF">Fcan01_21260</name>
</gene>
<feature type="compositionally biased region" description="Basic and acidic residues" evidence="1">
    <location>
        <begin position="366"/>
        <end position="380"/>
    </location>
</feature>
<feature type="region of interest" description="Disordered" evidence="1">
    <location>
        <begin position="234"/>
        <end position="256"/>
    </location>
</feature>